<evidence type="ECO:0000313" key="2">
    <source>
        <dbReference type="Proteomes" id="UP000692954"/>
    </source>
</evidence>
<keyword evidence="2" id="KW-1185">Reference proteome</keyword>
<gene>
    <name evidence="1" type="ORF">PSON_ATCC_30995.1.T1110088</name>
</gene>
<dbReference type="OrthoDB" id="10538721at2759"/>
<dbReference type="EMBL" id="CAJJDN010000111">
    <property type="protein sequence ID" value="CAD8116543.1"/>
    <property type="molecule type" value="Genomic_DNA"/>
</dbReference>
<reference evidence="1" key="1">
    <citation type="submission" date="2021-01" db="EMBL/GenBank/DDBJ databases">
        <authorList>
            <consortium name="Genoscope - CEA"/>
            <person name="William W."/>
        </authorList>
    </citation>
    <scope>NUCLEOTIDE SEQUENCE</scope>
</reference>
<accession>A0A8S1QLF2</accession>
<organism evidence="1 2">
    <name type="scientific">Paramecium sonneborni</name>
    <dbReference type="NCBI Taxonomy" id="65129"/>
    <lineage>
        <taxon>Eukaryota</taxon>
        <taxon>Sar</taxon>
        <taxon>Alveolata</taxon>
        <taxon>Ciliophora</taxon>
        <taxon>Intramacronucleata</taxon>
        <taxon>Oligohymenophorea</taxon>
        <taxon>Peniculida</taxon>
        <taxon>Parameciidae</taxon>
        <taxon>Paramecium</taxon>
    </lineage>
</organism>
<evidence type="ECO:0000313" key="1">
    <source>
        <dbReference type="EMBL" id="CAD8116543.1"/>
    </source>
</evidence>
<dbReference type="Proteomes" id="UP000692954">
    <property type="component" value="Unassembled WGS sequence"/>
</dbReference>
<name>A0A8S1QLF2_9CILI</name>
<comment type="caution">
    <text evidence="1">The sequence shown here is derived from an EMBL/GenBank/DDBJ whole genome shotgun (WGS) entry which is preliminary data.</text>
</comment>
<dbReference type="AlphaFoldDB" id="A0A8S1QLF2"/>
<protein>
    <submittedName>
        <fullName evidence="1">Uncharacterized protein</fullName>
    </submittedName>
</protein>
<proteinExistence type="predicted"/>
<sequence length="99" mass="12267">MIEIWILILLNKNHLYLMFKTKNRHFLILLNQQLELEQLHFHLQLIKQDGQVLLQQQFQYSFAPQSIFIYIYDLIHSQLKWQIITQTENYFLEMQFNQL</sequence>